<feature type="region of interest" description="Disordered" evidence="1">
    <location>
        <begin position="209"/>
        <end position="273"/>
    </location>
</feature>
<feature type="compositionally biased region" description="Basic residues" evidence="1">
    <location>
        <begin position="209"/>
        <end position="218"/>
    </location>
</feature>
<proteinExistence type="predicted"/>
<dbReference type="Proteomes" id="UP000077202">
    <property type="component" value="Unassembled WGS sequence"/>
</dbReference>
<gene>
    <name evidence="2" type="ORF">AXG93_3349s1030</name>
</gene>
<evidence type="ECO:0000313" key="2">
    <source>
        <dbReference type="EMBL" id="OAE31789.1"/>
    </source>
</evidence>
<protein>
    <submittedName>
        <fullName evidence="2">Uncharacterized protein</fullName>
    </submittedName>
</protein>
<sequence length="273" mass="32187">MMIKNSNKSINLRGNPLLWTIEYWTHVLRPCADKESDYTFEKESVKVMRVKEFTFAPVFKNPRSSTNGWRTLEYCDPKMHVVATAMMHILRPHQTIYVTAWQVRFIERAVRREAIHWWKVFYHLVWINVSNRWRGGSINHMIPFLVNFYRGMRLLTKNEEKRFSKERKVLKLKSDENFEEKDDTQAKEILRGAARVPIRVKVVTVEKRSKRRSAKRQKCSHDRGVASTTDEDTREEVNLWTTEATSLGVENEDPLEKDVKPSGGEDCNIKSRS</sequence>
<name>A0A176WFD0_MARPO</name>
<accession>A0A176WFD0</accession>
<comment type="caution">
    <text evidence="2">The sequence shown here is derived from an EMBL/GenBank/DDBJ whole genome shotgun (WGS) entry which is preliminary data.</text>
</comment>
<dbReference type="EMBL" id="LVLJ01000966">
    <property type="protein sequence ID" value="OAE31789.1"/>
    <property type="molecule type" value="Genomic_DNA"/>
</dbReference>
<organism evidence="2 3">
    <name type="scientific">Marchantia polymorpha subsp. ruderalis</name>
    <dbReference type="NCBI Taxonomy" id="1480154"/>
    <lineage>
        <taxon>Eukaryota</taxon>
        <taxon>Viridiplantae</taxon>
        <taxon>Streptophyta</taxon>
        <taxon>Embryophyta</taxon>
        <taxon>Marchantiophyta</taxon>
        <taxon>Marchantiopsida</taxon>
        <taxon>Marchantiidae</taxon>
        <taxon>Marchantiales</taxon>
        <taxon>Marchantiaceae</taxon>
        <taxon>Marchantia</taxon>
    </lineage>
</organism>
<evidence type="ECO:0000313" key="3">
    <source>
        <dbReference type="Proteomes" id="UP000077202"/>
    </source>
</evidence>
<reference evidence="2" key="1">
    <citation type="submission" date="2016-03" db="EMBL/GenBank/DDBJ databases">
        <title>Mechanisms controlling the formation of the plant cell surface in tip-growing cells are functionally conserved among land plants.</title>
        <authorList>
            <person name="Honkanen S."/>
            <person name="Jones V.A."/>
            <person name="Morieri G."/>
            <person name="Champion C."/>
            <person name="Hetherington A.J."/>
            <person name="Kelly S."/>
            <person name="Saint-Marcoux D."/>
            <person name="Proust H."/>
            <person name="Prescott H."/>
            <person name="Dolan L."/>
        </authorList>
    </citation>
    <scope>NUCLEOTIDE SEQUENCE [LARGE SCALE GENOMIC DNA]</scope>
    <source>
        <tissue evidence="2">Whole gametophyte</tissue>
    </source>
</reference>
<evidence type="ECO:0000256" key="1">
    <source>
        <dbReference type="SAM" id="MobiDB-lite"/>
    </source>
</evidence>
<keyword evidence="3" id="KW-1185">Reference proteome</keyword>
<dbReference type="AlphaFoldDB" id="A0A176WFD0"/>